<evidence type="ECO:0000256" key="1">
    <source>
        <dbReference type="SAM" id="MobiDB-lite"/>
    </source>
</evidence>
<feature type="compositionally biased region" description="Polar residues" evidence="1">
    <location>
        <begin position="705"/>
        <end position="715"/>
    </location>
</feature>
<dbReference type="Proteomes" id="UP000800041">
    <property type="component" value="Unassembled WGS sequence"/>
</dbReference>
<feature type="compositionally biased region" description="Polar residues" evidence="1">
    <location>
        <begin position="766"/>
        <end position="778"/>
    </location>
</feature>
<dbReference type="AlphaFoldDB" id="A0A6G1H6M7"/>
<sequence length="1177" mass="125384">MFTGSGSSGGFGSPISRKPVNHKENFKPKTVDEDDFTLQSILETEPPFEYSVQDQAAPPYTNTQDPVNSARDKYFQDMQKQHKLRQRPSFIFSSWTKRSRSESAPQPAPTEFVGANATYTNVKMADPDFKPAPETVEKEESKKTRNITNSLRNKFKHVFRKSSTETKELPVQQIGASRPYFGELSSRTPSDAHANIDNVPSPNEELLSRHSSRTNSRPSSRQMLRPSSRAGSNRSRAPSSTRSSHNNDAASNIGSRVTSWTDSTVTNTATSRVSKRLSVIHEMSRPNLLHSSRQSLGRRVSKLFLGQGKSSPVAEEEVPEDYFSLKKLDSSPPAATVRSRSPGAADMELSLSLPRARGAVEGAKSTGSNSLMSWGRNVAHTTIRAVTPESISRSRRTSTSFTTEYPRPFTPIDVEDAHDEVSMRKPSSTRKTSGNKLRKPFKRGNKAPAPTPEQLAARGERANERWKSPLEDKRSLFFPRSGRNVGASPSRGARLGNESADYDDMMRRVELSHGAAGNEDATVTAAVKADLEAARNVISPSIYSHYPEDYQSLHANDSGVSLPLPLHQRLDIQPPTNPPTFPPPAITTGTALITPSQPVASYPLASSSPPKRRQQSRDWKAWLSKEIGELEALGQSALGIKIEGGEYFPRSGKGGPKAHVRERAQIGSEDVGVGVGVTSSGRIAGTGIAASAGTKAPLREISPALTSNSINSSPVPGQGTADPATKPRRPSLASSRPSSRMNERFPMLETGRSKSSLSSVRSQSRNETQGRASSALSQGTGAGTGRGRTPSPLSISLSGMEGREGFNTQTLTRELGPSYLKEKEREKENQNPIAPTPASASASTSSSSTPSSIQRTIAGSRDTLEVPKTDYQRRMRRPSRRARAETSPAARSGAVVGEREGGATFSHHGSAHGGVGRPHSALDLRSPTPSTAVGVASGDGVGGGMNTTNIRRKPVLSPSPGPGSTNSNTTPNTTSNPPATTLFEDRTLQMIRKGPYAGVRSGVEQAATSTYTSTSTSASASISTSTGYATGNGYGYGSRHHHLRTSRSNIGTYSSSAFTPPSFSNINEPPSPLTPSELFLPVQRGCGGGGGDVSPVPSPGSTTATVGYSGGGVGGGYGGKKENSPLRNSGAGNLKDTGGKKMADAFLMMRRRGGGARDGSERMGEKSPSMSPGLAFL</sequence>
<feature type="compositionally biased region" description="Polar residues" evidence="1">
    <location>
        <begin position="213"/>
        <end position="222"/>
    </location>
</feature>
<feature type="compositionally biased region" description="Low complexity" evidence="1">
    <location>
        <begin position="836"/>
        <end position="852"/>
    </location>
</feature>
<gene>
    <name evidence="2" type="ORF">K402DRAFT_391426</name>
</gene>
<feature type="compositionally biased region" description="Basic and acidic residues" evidence="1">
    <location>
        <begin position="862"/>
        <end position="873"/>
    </location>
</feature>
<feature type="compositionally biased region" description="Basic and acidic residues" evidence="1">
    <location>
        <begin position="458"/>
        <end position="475"/>
    </location>
</feature>
<feature type="region of interest" description="Disordered" evidence="1">
    <location>
        <begin position="599"/>
        <end position="618"/>
    </location>
</feature>
<feature type="region of interest" description="Disordered" evidence="1">
    <location>
        <begin position="1"/>
        <end position="34"/>
    </location>
</feature>
<feature type="compositionally biased region" description="Basic and acidic residues" evidence="1">
    <location>
        <begin position="125"/>
        <end position="143"/>
    </location>
</feature>
<feature type="region of interest" description="Disordered" evidence="1">
    <location>
        <begin position="389"/>
        <end position="499"/>
    </location>
</feature>
<feature type="region of interest" description="Disordered" evidence="1">
    <location>
        <begin position="1151"/>
        <end position="1177"/>
    </location>
</feature>
<dbReference type="OrthoDB" id="194139at2759"/>
<feature type="region of interest" description="Disordered" evidence="1">
    <location>
        <begin position="181"/>
        <end position="255"/>
    </location>
</feature>
<feature type="compositionally biased region" description="Polar residues" evidence="1">
    <location>
        <begin position="425"/>
        <end position="435"/>
    </location>
</feature>
<name>A0A6G1H6M7_9PEZI</name>
<evidence type="ECO:0000313" key="2">
    <source>
        <dbReference type="EMBL" id="KAF1988712.1"/>
    </source>
</evidence>
<reference evidence="2" key="1">
    <citation type="journal article" date="2020" name="Stud. Mycol.">
        <title>101 Dothideomycetes genomes: a test case for predicting lifestyles and emergence of pathogens.</title>
        <authorList>
            <person name="Haridas S."/>
            <person name="Albert R."/>
            <person name="Binder M."/>
            <person name="Bloem J."/>
            <person name="Labutti K."/>
            <person name="Salamov A."/>
            <person name="Andreopoulos B."/>
            <person name="Baker S."/>
            <person name="Barry K."/>
            <person name="Bills G."/>
            <person name="Bluhm B."/>
            <person name="Cannon C."/>
            <person name="Castanera R."/>
            <person name="Culley D."/>
            <person name="Daum C."/>
            <person name="Ezra D."/>
            <person name="Gonzalez J."/>
            <person name="Henrissat B."/>
            <person name="Kuo A."/>
            <person name="Liang C."/>
            <person name="Lipzen A."/>
            <person name="Lutzoni F."/>
            <person name="Magnuson J."/>
            <person name="Mondo S."/>
            <person name="Nolan M."/>
            <person name="Ohm R."/>
            <person name="Pangilinan J."/>
            <person name="Park H.-J."/>
            <person name="Ramirez L."/>
            <person name="Alfaro M."/>
            <person name="Sun H."/>
            <person name="Tritt A."/>
            <person name="Yoshinaga Y."/>
            <person name="Zwiers L.-H."/>
            <person name="Turgeon B."/>
            <person name="Goodwin S."/>
            <person name="Spatafora J."/>
            <person name="Crous P."/>
            <person name="Grigoriev I."/>
        </authorList>
    </citation>
    <scope>NUCLEOTIDE SEQUENCE</scope>
    <source>
        <strain evidence="2">CBS 113979</strain>
    </source>
</reference>
<organism evidence="2 3">
    <name type="scientific">Aulographum hederae CBS 113979</name>
    <dbReference type="NCBI Taxonomy" id="1176131"/>
    <lineage>
        <taxon>Eukaryota</taxon>
        <taxon>Fungi</taxon>
        <taxon>Dikarya</taxon>
        <taxon>Ascomycota</taxon>
        <taxon>Pezizomycotina</taxon>
        <taxon>Dothideomycetes</taxon>
        <taxon>Pleosporomycetidae</taxon>
        <taxon>Aulographales</taxon>
        <taxon>Aulographaceae</taxon>
    </lineage>
</organism>
<feature type="compositionally biased region" description="Basic residues" evidence="1">
    <location>
        <begin position="436"/>
        <end position="445"/>
    </location>
</feature>
<dbReference type="EMBL" id="ML977147">
    <property type="protein sequence ID" value="KAF1988712.1"/>
    <property type="molecule type" value="Genomic_DNA"/>
</dbReference>
<accession>A0A6G1H6M7</accession>
<feature type="region of interest" description="Disordered" evidence="1">
    <location>
        <begin position="705"/>
        <end position="982"/>
    </location>
</feature>
<keyword evidence="3" id="KW-1185">Reference proteome</keyword>
<feature type="region of interest" description="Disordered" evidence="1">
    <location>
        <begin position="1116"/>
        <end position="1139"/>
    </location>
</feature>
<feature type="region of interest" description="Disordered" evidence="1">
    <location>
        <begin position="95"/>
        <end position="149"/>
    </location>
</feature>
<protein>
    <submittedName>
        <fullName evidence="2">Uncharacterized protein</fullName>
    </submittedName>
</protein>
<feature type="compositionally biased region" description="Low complexity" evidence="1">
    <location>
        <begin position="730"/>
        <end position="740"/>
    </location>
</feature>
<feature type="compositionally biased region" description="Basic and acidic residues" evidence="1">
    <location>
        <begin position="21"/>
        <end position="31"/>
    </location>
</feature>
<proteinExistence type="predicted"/>
<feature type="compositionally biased region" description="Gly residues" evidence="1">
    <location>
        <begin position="1"/>
        <end position="12"/>
    </location>
</feature>
<evidence type="ECO:0000313" key="3">
    <source>
        <dbReference type="Proteomes" id="UP000800041"/>
    </source>
</evidence>
<feature type="compositionally biased region" description="Basic and acidic residues" evidence="1">
    <location>
        <begin position="820"/>
        <end position="829"/>
    </location>
</feature>
<feature type="compositionally biased region" description="Low complexity" evidence="1">
    <location>
        <begin position="962"/>
        <end position="978"/>
    </location>
</feature>
<feature type="compositionally biased region" description="Polar residues" evidence="1">
    <location>
        <begin position="229"/>
        <end position="255"/>
    </location>
</feature>
<feature type="compositionally biased region" description="Low complexity" evidence="1">
    <location>
        <begin position="753"/>
        <end position="765"/>
    </location>
</feature>
<feature type="region of interest" description="Disordered" evidence="1">
    <location>
        <begin position="49"/>
        <end position="68"/>
    </location>
</feature>